<feature type="chain" id="PRO_5016038761" description="Transcriptional regulator" evidence="1">
    <location>
        <begin position="28"/>
        <end position="79"/>
    </location>
</feature>
<protein>
    <recommendedName>
        <fullName evidence="4">Transcriptional regulator</fullName>
    </recommendedName>
</protein>
<dbReference type="InterPro" id="IPR003774">
    <property type="entry name" value="AlgH-like"/>
</dbReference>
<evidence type="ECO:0000256" key="1">
    <source>
        <dbReference type="SAM" id="SignalP"/>
    </source>
</evidence>
<evidence type="ECO:0000313" key="2">
    <source>
        <dbReference type="EMBL" id="GBG00046.1"/>
    </source>
</evidence>
<sequence length="79" mass="8332">MVRSGLAGAGDFRLLLGLAGWAPGQLAGEVASGVWYCAAASRGVIMPPEGPDAAHPDAMRRRVLSLIGRQHRGHQRSSR</sequence>
<comment type="caution">
    <text evidence="2">The sequence shown here is derived from an EMBL/GenBank/DDBJ whole genome shotgun (WGS) entry which is preliminary data.</text>
</comment>
<dbReference type="InParanoid" id="A0A2V0PRW6"/>
<accession>A0A2V0PRW6</accession>
<organism evidence="2 3">
    <name type="scientific">Raphidocelis subcapitata</name>
    <dbReference type="NCBI Taxonomy" id="307507"/>
    <lineage>
        <taxon>Eukaryota</taxon>
        <taxon>Viridiplantae</taxon>
        <taxon>Chlorophyta</taxon>
        <taxon>core chlorophytes</taxon>
        <taxon>Chlorophyceae</taxon>
        <taxon>CS clade</taxon>
        <taxon>Sphaeropleales</taxon>
        <taxon>Selenastraceae</taxon>
        <taxon>Raphidocelis</taxon>
    </lineage>
</organism>
<proteinExistence type="predicted"/>
<keyword evidence="1" id="KW-0732">Signal</keyword>
<dbReference type="EMBL" id="BDRX01000188">
    <property type="protein sequence ID" value="GBG00046.1"/>
    <property type="molecule type" value="Genomic_DNA"/>
</dbReference>
<dbReference type="OrthoDB" id="272750at2759"/>
<evidence type="ECO:0000313" key="3">
    <source>
        <dbReference type="Proteomes" id="UP000247498"/>
    </source>
</evidence>
<name>A0A2V0PRW6_9CHLO</name>
<dbReference type="PANTHER" id="PTHR31984:SF17">
    <property type="entry name" value="TRANSCRIPTIONAL REGULATOR"/>
    <property type="match status" value="1"/>
</dbReference>
<keyword evidence="3" id="KW-1185">Reference proteome</keyword>
<dbReference type="AlphaFoldDB" id="A0A2V0PRW6"/>
<gene>
    <name evidence="2" type="ORF">Rsub_12871</name>
</gene>
<dbReference type="Pfam" id="PF02622">
    <property type="entry name" value="DUF179"/>
    <property type="match status" value="1"/>
</dbReference>
<evidence type="ECO:0008006" key="4">
    <source>
        <dbReference type="Google" id="ProtNLM"/>
    </source>
</evidence>
<dbReference type="SUPFAM" id="SSF143456">
    <property type="entry name" value="VC0467-like"/>
    <property type="match status" value="1"/>
</dbReference>
<dbReference type="Proteomes" id="UP000247498">
    <property type="component" value="Unassembled WGS sequence"/>
</dbReference>
<dbReference type="PANTHER" id="PTHR31984">
    <property type="entry name" value="TRANSPORTER, PUTATIVE (DUF179)-RELATED"/>
    <property type="match status" value="1"/>
</dbReference>
<feature type="signal peptide" evidence="1">
    <location>
        <begin position="1"/>
        <end position="27"/>
    </location>
</feature>
<dbReference type="Gene3D" id="3.40.1740.10">
    <property type="entry name" value="VC0467-like"/>
    <property type="match status" value="1"/>
</dbReference>
<reference evidence="2 3" key="1">
    <citation type="journal article" date="2018" name="Sci. Rep.">
        <title>Raphidocelis subcapitata (=Pseudokirchneriella subcapitata) provides an insight into genome evolution and environmental adaptations in the Sphaeropleales.</title>
        <authorList>
            <person name="Suzuki S."/>
            <person name="Yamaguchi H."/>
            <person name="Nakajima N."/>
            <person name="Kawachi M."/>
        </authorList>
    </citation>
    <scope>NUCLEOTIDE SEQUENCE [LARGE SCALE GENOMIC DNA]</scope>
    <source>
        <strain evidence="2 3">NIES-35</strain>
    </source>
</reference>